<evidence type="ECO:0000256" key="2">
    <source>
        <dbReference type="ARBA" id="ARBA00011900"/>
    </source>
</evidence>
<name>A0AAQ3CN64_9SPIR</name>
<dbReference type="PRINTS" id="PR00505">
    <property type="entry name" value="D12N6MTFRASE"/>
</dbReference>
<reference evidence="7" key="2">
    <citation type="submission" date="2022-12" db="EMBL/GenBank/DDBJ databases">
        <title>B. miyamotoi WGS.</title>
        <authorList>
            <person name="Gabriele M."/>
            <person name="Kuleshov K.V."/>
            <person name="Hepner S."/>
            <person name="Hoornstra D."/>
            <person name="Hovius J.W."/>
            <person name="Platonov A.E."/>
            <person name="Fingerle V."/>
            <person name="Strube C."/>
        </authorList>
    </citation>
    <scope>NUCLEOTIDE SEQUENCE</scope>
    <source>
        <strain evidence="7">Yekat-1</strain>
        <plasmid evidence="7">pYekat-1-cp30-4</plasmid>
    </source>
</reference>
<evidence type="ECO:0000256" key="5">
    <source>
        <dbReference type="ARBA" id="ARBA00022691"/>
    </source>
</evidence>
<dbReference type="GO" id="GO:0032259">
    <property type="term" value="P:methylation"/>
    <property type="evidence" value="ECO:0007669"/>
    <property type="project" value="UniProtKB-KW"/>
</dbReference>
<reference evidence="8" key="1">
    <citation type="submission" date="2022-12" db="EMBL/GenBank/DDBJ databases">
        <title>B. miyamotoi WGS.</title>
        <authorList>
            <person name="Kuleshov K.V."/>
            <person name="Hoornstra D."/>
            <person name="Hovius J.W."/>
            <person name="Platonov A.E."/>
            <person name="Telford S.R. III."/>
        </authorList>
    </citation>
    <scope>NUCLEOTIDE SEQUENCE</scope>
    <source>
        <strain evidence="8">Yekat-76</strain>
        <plasmid evidence="8">pYekat-76-cp30-4</plasmid>
    </source>
</reference>
<evidence type="ECO:0000313" key="9">
    <source>
        <dbReference type="Proteomes" id="UP000230633"/>
    </source>
</evidence>
<comment type="catalytic activity">
    <reaction evidence="6">
        <text>a 2'-deoxyadenosine in DNA + S-adenosyl-L-methionine = an N(6)-methyl-2'-deoxyadenosine in DNA + S-adenosyl-L-homocysteine + H(+)</text>
        <dbReference type="Rhea" id="RHEA:15197"/>
        <dbReference type="Rhea" id="RHEA-COMP:12418"/>
        <dbReference type="Rhea" id="RHEA-COMP:12419"/>
        <dbReference type="ChEBI" id="CHEBI:15378"/>
        <dbReference type="ChEBI" id="CHEBI:57856"/>
        <dbReference type="ChEBI" id="CHEBI:59789"/>
        <dbReference type="ChEBI" id="CHEBI:90615"/>
        <dbReference type="ChEBI" id="CHEBI:90616"/>
        <dbReference type="EC" id="2.1.1.72"/>
    </reaction>
</comment>
<dbReference type="Proteomes" id="UP000230633">
    <property type="component" value="Plasmid pYekat-1-cp30-4"/>
</dbReference>
<keyword evidence="5" id="KW-0949">S-adenosyl-L-methionine</keyword>
<evidence type="ECO:0000256" key="3">
    <source>
        <dbReference type="ARBA" id="ARBA00022603"/>
    </source>
</evidence>
<dbReference type="GO" id="GO:1904047">
    <property type="term" value="F:S-adenosyl-L-methionine binding"/>
    <property type="evidence" value="ECO:0007669"/>
    <property type="project" value="TreeGrafter"/>
</dbReference>
<dbReference type="Gene3D" id="3.40.50.150">
    <property type="entry name" value="Vaccinia Virus protein VP39"/>
    <property type="match status" value="1"/>
</dbReference>
<dbReference type="PROSITE" id="PS00092">
    <property type="entry name" value="N6_MTASE"/>
    <property type="match status" value="1"/>
</dbReference>
<dbReference type="EMBL" id="CP117150">
    <property type="protein sequence ID" value="WEG86473.1"/>
    <property type="molecule type" value="Genomic_DNA"/>
</dbReference>
<dbReference type="InterPro" id="IPR023095">
    <property type="entry name" value="Ade_MeTrfase_dom_2"/>
</dbReference>
<evidence type="ECO:0000256" key="1">
    <source>
        <dbReference type="ARBA" id="ARBA00006594"/>
    </source>
</evidence>
<keyword evidence="9" id="KW-1185">Reference proteome</keyword>
<dbReference type="InterPro" id="IPR002052">
    <property type="entry name" value="DNA_methylase_N6_adenine_CS"/>
</dbReference>
<dbReference type="GO" id="GO:0006298">
    <property type="term" value="P:mismatch repair"/>
    <property type="evidence" value="ECO:0007669"/>
    <property type="project" value="TreeGrafter"/>
</dbReference>
<keyword evidence="8" id="KW-0614">Plasmid</keyword>
<dbReference type="RefSeq" id="WP_274799916.1">
    <property type="nucleotide sequence ID" value="NZ_CP117070.1"/>
</dbReference>
<gene>
    <name evidence="7" type="ORF">CNO13_07555</name>
    <name evidence="8" type="ORF">EZU67_006625</name>
</gene>
<dbReference type="Proteomes" id="UP000291995">
    <property type="component" value="Plasmid pYekat-76-cp30-4"/>
</dbReference>
<keyword evidence="3 8" id="KW-0489">Methyltransferase</keyword>
<dbReference type="PANTHER" id="PTHR30481">
    <property type="entry name" value="DNA ADENINE METHYLASE"/>
    <property type="match status" value="1"/>
</dbReference>
<dbReference type="GO" id="GO:0009007">
    <property type="term" value="F:site-specific DNA-methyltransferase (adenine-specific) activity"/>
    <property type="evidence" value="ECO:0007669"/>
    <property type="project" value="UniProtKB-EC"/>
</dbReference>
<evidence type="ECO:0000313" key="10">
    <source>
        <dbReference type="Proteomes" id="UP000291995"/>
    </source>
</evidence>
<dbReference type="PANTHER" id="PTHR30481:SF3">
    <property type="entry name" value="DNA ADENINE METHYLASE"/>
    <property type="match status" value="1"/>
</dbReference>
<dbReference type="InterPro" id="IPR012327">
    <property type="entry name" value="MeTrfase_D12"/>
</dbReference>
<dbReference type="GO" id="GO:0009307">
    <property type="term" value="P:DNA restriction-modification system"/>
    <property type="evidence" value="ECO:0007669"/>
    <property type="project" value="InterPro"/>
</dbReference>
<dbReference type="InterPro" id="IPR029063">
    <property type="entry name" value="SAM-dependent_MTases_sf"/>
</dbReference>
<evidence type="ECO:0000313" key="8">
    <source>
        <dbReference type="EMBL" id="WEG86473.1"/>
    </source>
</evidence>
<comment type="similarity">
    <text evidence="1">Belongs to the N(4)/N(6)-methyltransferase family.</text>
</comment>
<organism evidence="8 10">
    <name type="scientific">Borrelia miyamotoi</name>
    <dbReference type="NCBI Taxonomy" id="47466"/>
    <lineage>
        <taxon>Bacteria</taxon>
        <taxon>Pseudomonadati</taxon>
        <taxon>Spirochaetota</taxon>
        <taxon>Spirochaetia</taxon>
        <taxon>Spirochaetales</taxon>
        <taxon>Borreliaceae</taxon>
        <taxon>Borrelia</taxon>
    </lineage>
</organism>
<dbReference type="AlphaFoldDB" id="A0AAQ3CN64"/>
<dbReference type="Pfam" id="PF02086">
    <property type="entry name" value="MethyltransfD12"/>
    <property type="match status" value="1"/>
</dbReference>
<dbReference type="EC" id="2.1.1.72" evidence="2"/>
<proteinExistence type="inferred from homology"/>
<geneLocation type="plasmid" evidence="7 9">
    <name>pYekat-1-cp30-4</name>
</geneLocation>
<evidence type="ECO:0000256" key="6">
    <source>
        <dbReference type="ARBA" id="ARBA00047942"/>
    </source>
</evidence>
<protein>
    <recommendedName>
        <fullName evidence="2">site-specific DNA-methyltransferase (adenine-specific)</fullName>
        <ecNumber evidence="2">2.1.1.72</ecNumber>
    </recommendedName>
</protein>
<keyword evidence="4" id="KW-0808">Transferase</keyword>
<evidence type="ECO:0000313" key="7">
    <source>
        <dbReference type="EMBL" id="WDE71847.1"/>
    </source>
</evidence>
<accession>A0AAQ3CN64</accession>
<evidence type="ECO:0000256" key="4">
    <source>
        <dbReference type="ARBA" id="ARBA00022679"/>
    </source>
</evidence>
<dbReference type="Gene3D" id="1.10.1020.10">
    <property type="entry name" value="Adenine-specific Methyltransferase, Domain 2"/>
    <property type="match status" value="1"/>
</dbReference>
<geneLocation type="plasmid" evidence="8 10">
    <name>pYekat-76-cp30-4</name>
</geneLocation>
<dbReference type="GO" id="GO:0043565">
    <property type="term" value="F:sequence-specific DNA binding"/>
    <property type="evidence" value="ECO:0007669"/>
    <property type="project" value="TreeGrafter"/>
</dbReference>
<dbReference type="EMBL" id="CP117153">
    <property type="protein sequence ID" value="WDE71847.1"/>
    <property type="molecule type" value="Genomic_DNA"/>
</dbReference>
<dbReference type="SUPFAM" id="SSF53335">
    <property type="entry name" value="S-adenosyl-L-methionine-dependent methyltransferases"/>
    <property type="match status" value="1"/>
</dbReference>
<sequence length="273" mass="32472">MKLLRREGDKYRYRERIINLFPRHTLYIEGFFGTGSIFFAKPLARYNILNDNSKFIYKFFYILRRDPALLYKRIREAIIYDRIINENQDKIEYMVLRSLYSIYATCSSTIGLRRSNAKRAFMDMIRTYKSKIKEMLECAVFTSRDIFNFLSVLAKSDKVSSTFVYLDPPYSISKGRLDDNKGWDLDSLETLIIEMKKYDWQFAISEFNDSEVLELLFKHNLYVNYIARSTGVASRFGHTKYEILGTSYKTNKSNIDIKKNHYVQLEMFSNYIT</sequence>